<organism evidence="2">
    <name type="scientific">Oppiella nova</name>
    <dbReference type="NCBI Taxonomy" id="334625"/>
    <lineage>
        <taxon>Eukaryota</taxon>
        <taxon>Metazoa</taxon>
        <taxon>Ecdysozoa</taxon>
        <taxon>Arthropoda</taxon>
        <taxon>Chelicerata</taxon>
        <taxon>Arachnida</taxon>
        <taxon>Acari</taxon>
        <taxon>Acariformes</taxon>
        <taxon>Sarcoptiformes</taxon>
        <taxon>Oribatida</taxon>
        <taxon>Brachypylina</taxon>
        <taxon>Oppioidea</taxon>
        <taxon>Oppiidae</taxon>
        <taxon>Oppiella</taxon>
    </lineage>
</organism>
<keyword evidence="3" id="KW-1185">Reference proteome</keyword>
<reference evidence="2" key="1">
    <citation type="submission" date="2020-11" db="EMBL/GenBank/DDBJ databases">
        <authorList>
            <person name="Tran Van P."/>
        </authorList>
    </citation>
    <scope>NUCLEOTIDE SEQUENCE</scope>
</reference>
<evidence type="ECO:0000313" key="2">
    <source>
        <dbReference type="EMBL" id="CAD7662655.1"/>
    </source>
</evidence>
<feature type="non-terminal residue" evidence="2">
    <location>
        <position position="1"/>
    </location>
</feature>
<proteinExistence type="predicted"/>
<dbReference type="EMBL" id="OC943580">
    <property type="protein sequence ID" value="CAD7662655.1"/>
    <property type="molecule type" value="Genomic_DNA"/>
</dbReference>
<dbReference type="EMBL" id="CAJPVJ010028755">
    <property type="protein sequence ID" value="CAG2179791.1"/>
    <property type="molecule type" value="Genomic_DNA"/>
</dbReference>
<feature type="compositionally biased region" description="Polar residues" evidence="1">
    <location>
        <begin position="67"/>
        <end position="78"/>
    </location>
</feature>
<dbReference type="Proteomes" id="UP000728032">
    <property type="component" value="Unassembled WGS sequence"/>
</dbReference>
<protein>
    <submittedName>
        <fullName evidence="2">Uncharacterized protein</fullName>
    </submittedName>
</protein>
<gene>
    <name evidence="2" type="ORF">ONB1V03_LOCUS19215</name>
</gene>
<dbReference type="OrthoDB" id="289913at2759"/>
<evidence type="ECO:0000256" key="1">
    <source>
        <dbReference type="SAM" id="MobiDB-lite"/>
    </source>
</evidence>
<name>A0A7R9MP76_9ACAR</name>
<accession>A0A7R9MP76</accession>
<feature type="compositionally biased region" description="Acidic residues" evidence="1">
    <location>
        <begin position="10"/>
        <end position="22"/>
    </location>
</feature>
<sequence>MSHHLSDISQDLEDEDQIDDNEFCIPAIDGPLPTLDSIFNEEDNDSIGSDPQLEANEVTTGLNEWLESTENSSLSSYDSKGPKKSSKYLLPNESYPKIVVTNGSIIRHSVLKTISAQIKSADTERIGGGKPTVME</sequence>
<dbReference type="AlphaFoldDB" id="A0A7R9MP76"/>
<feature type="region of interest" description="Disordered" evidence="1">
    <location>
        <begin position="1"/>
        <end position="26"/>
    </location>
</feature>
<evidence type="ECO:0000313" key="3">
    <source>
        <dbReference type="Proteomes" id="UP000728032"/>
    </source>
</evidence>
<feature type="region of interest" description="Disordered" evidence="1">
    <location>
        <begin position="67"/>
        <end position="89"/>
    </location>
</feature>